<dbReference type="Proteomes" id="UP001515480">
    <property type="component" value="Unassembled WGS sequence"/>
</dbReference>
<dbReference type="InterPro" id="IPR037151">
    <property type="entry name" value="AlkB-like_sf"/>
</dbReference>
<keyword evidence="7" id="KW-0479">Metal-binding</keyword>
<keyword evidence="11" id="KW-0539">Nucleus</keyword>
<feature type="region of interest" description="Disordered" evidence="23">
    <location>
        <begin position="1"/>
        <end position="55"/>
    </location>
</feature>
<dbReference type="GO" id="GO:0042245">
    <property type="term" value="P:RNA repair"/>
    <property type="evidence" value="ECO:0007669"/>
    <property type="project" value="InterPro"/>
</dbReference>
<dbReference type="InterPro" id="IPR032868">
    <property type="entry name" value="FTO"/>
</dbReference>
<name>A0AB34J0P5_PRYPA</name>
<dbReference type="Gene3D" id="2.60.120.590">
    <property type="entry name" value="Alpha-ketoglutarate-dependent dioxygenase AlkB-like"/>
    <property type="match status" value="1"/>
</dbReference>
<dbReference type="GO" id="GO:0016607">
    <property type="term" value="C:nuclear speck"/>
    <property type="evidence" value="ECO:0007669"/>
    <property type="project" value="UniProtKB-SubCell"/>
</dbReference>
<dbReference type="EC" id="1.14.11.53" evidence="4"/>
<feature type="region of interest" description="Disordered" evidence="23">
    <location>
        <begin position="523"/>
        <end position="556"/>
    </location>
</feature>
<dbReference type="Gene3D" id="1.20.58.1470">
    <property type="entry name" value="FTO C-terminal domain"/>
    <property type="match status" value="1"/>
</dbReference>
<evidence type="ECO:0000313" key="26">
    <source>
        <dbReference type="Proteomes" id="UP001515480"/>
    </source>
</evidence>
<comment type="catalytic activity">
    <reaction evidence="21">
        <text>N(6)-methyladenosine in U6 snRNA + 2-oxoglutarate + O2 = adenosine in U6 snRNA + formaldehyde + succinate + CO2</text>
        <dbReference type="Rhea" id="RHEA:57900"/>
        <dbReference type="Rhea" id="RHEA-COMP:13573"/>
        <dbReference type="Rhea" id="RHEA-COMP:13574"/>
        <dbReference type="ChEBI" id="CHEBI:15379"/>
        <dbReference type="ChEBI" id="CHEBI:16526"/>
        <dbReference type="ChEBI" id="CHEBI:16810"/>
        <dbReference type="ChEBI" id="CHEBI:16842"/>
        <dbReference type="ChEBI" id="CHEBI:30031"/>
        <dbReference type="ChEBI" id="CHEBI:74411"/>
        <dbReference type="ChEBI" id="CHEBI:74449"/>
    </reaction>
</comment>
<feature type="domain" description="Alpha-ketoglutarate-dependent dioxygenase FTO catalytic" evidence="24">
    <location>
        <begin position="62"/>
        <end position="323"/>
    </location>
</feature>
<keyword evidence="6" id="KW-0963">Cytoplasm</keyword>
<evidence type="ECO:0000256" key="13">
    <source>
        <dbReference type="ARBA" id="ARBA00030546"/>
    </source>
</evidence>
<comment type="catalytic activity">
    <reaction evidence="18">
        <text>an N(1)-methyladenosine in tRNA + 2-oxoglutarate + O2 = an adenosine in tRNA + formaldehyde + succinate + CO2</text>
        <dbReference type="Rhea" id="RHEA:54576"/>
        <dbReference type="Rhea" id="RHEA-COMP:10242"/>
        <dbReference type="Rhea" id="RHEA-COMP:12312"/>
        <dbReference type="ChEBI" id="CHEBI:15379"/>
        <dbReference type="ChEBI" id="CHEBI:16526"/>
        <dbReference type="ChEBI" id="CHEBI:16810"/>
        <dbReference type="ChEBI" id="CHEBI:16842"/>
        <dbReference type="ChEBI" id="CHEBI:30031"/>
        <dbReference type="ChEBI" id="CHEBI:74411"/>
        <dbReference type="ChEBI" id="CHEBI:74491"/>
    </reaction>
</comment>
<dbReference type="SMART" id="SM01223">
    <property type="entry name" value="FTO_NTD"/>
    <property type="match status" value="1"/>
</dbReference>
<dbReference type="Pfam" id="PF12934">
    <property type="entry name" value="FTO_CTD"/>
    <property type="match status" value="1"/>
</dbReference>
<evidence type="ECO:0000256" key="19">
    <source>
        <dbReference type="ARBA" id="ARBA00048158"/>
    </source>
</evidence>
<dbReference type="PANTHER" id="PTHR31291">
    <property type="entry name" value="ALPHA-KETOGLUTARATE-DEPENDENT DIOXYGENASE FTO"/>
    <property type="match status" value="1"/>
</dbReference>
<dbReference type="PANTHER" id="PTHR31291:SF2">
    <property type="entry name" value="ALPHA-KETOGLUTARATE-DEPENDENT DIOXYGENASE FTO"/>
    <property type="match status" value="1"/>
</dbReference>
<evidence type="ECO:0000256" key="11">
    <source>
        <dbReference type="ARBA" id="ARBA00023242"/>
    </source>
</evidence>
<evidence type="ECO:0000256" key="1">
    <source>
        <dbReference type="ARBA" id="ARBA00004324"/>
    </source>
</evidence>
<evidence type="ECO:0000313" key="25">
    <source>
        <dbReference type="EMBL" id="KAL1510130.1"/>
    </source>
</evidence>
<organism evidence="25 26">
    <name type="scientific">Prymnesium parvum</name>
    <name type="common">Toxic golden alga</name>
    <dbReference type="NCBI Taxonomy" id="97485"/>
    <lineage>
        <taxon>Eukaryota</taxon>
        <taxon>Haptista</taxon>
        <taxon>Haptophyta</taxon>
        <taxon>Prymnesiophyceae</taxon>
        <taxon>Prymnesiales</taxon>
        <taxon>Prymnesiaceae</taxon>
        <taxon>Prymnesium</taxon>
    </lineage>
</organism>
<dbReference type="GO" id="GO:0040014">
    <property type="term" value="P:regulation of multicellular organism growth"/>
    <property type="evidence" value="ECO:0007669"/>
    <property type="project" value="InterPro"/>
</dbReference>
<comment type="caution">
    <text evidence="25">The sequence shown here is derived from an EMBL/GenBank/DDBJ whole genome shotgun (WGS) entry which is preliminary data.</text>
</comment>
<dbReference type="Pfam" id="PF12933">
    <property type="entry name" value="FTO_NTD"/>
    <property type="match status" value="2"/>
</dbReference>
<comment type="subunit">
    <text evidence="17">Monomer. May also exist as homodimer.</text>
</comment>
<evidence type="ECO:0000259" key="24">
    <source>
        <dbReference type="SMART" id="SM01223"/>
    </source>
</evidence>
<evidence type="ECO:0000256" key="5">
    <source>
        <dbReference type="ARBA" id="ARBA00013477"/>
    </source>
</evidence>
<sequence>MSNWAAFLAKAPPQPALPSNRAAAPRRPRRRDVPSAPSARPPSRPPPVFPGAGLPPLLEPSHPSFAACLRVSYAGLALDAVRPSASLPPPPPSRAAPPLPAALTARVRASLESLRAAGHFHHDIVLAPHKGASSPSPTLVRRLLVGAPGITYKYLGLRTFAHPWDGKRLAPLRELNDALVHRTRQLLGEGGGACEYNLSLVNLLLPGEATGGALRDKRGARLGGRAEQAVSWHADSSVQPFSSIAVLNLAAEAHEARGGTPWKVAVKCVGAAHEEEGGTPALALPLHDGDVYYMLDDFNHHHHHAVLAGSYGRYSSTHRVALTSTDTWEYIWRRVEPWLHAAPPHTAAGWSPLLAASLRACEEVHSEVEFEWLRPWAAQGAAHAASHAAYWAEKIASLHAAWARLEARTAAHLALLCAAPQLAEGEALLPEGVRAYDVMLALLGSREGEGGGEGFAGREGWRRRLAARAYEKAPPLQLPRFSTGGVAEVEPRLAALRLQMPAERLQEAIAALRKARGAFAARLARGAPKPAPPPALPRKAKKRKRKAAEAEGAAGA</sequence>
<evidence type="ECO:0000256" key="6">
    <source>
        <dbReference type="ARBA" id="ARBA00022490"/>
    </source>
</evidence>
<dbReference type="SUPFAM" id="SSF51197">
    <property type="entry name" value="Clavaminate synthase-like"/>
    <property type="match status" value="1"/>
</dbReference>
<dbReference type="EMBL" id="JBGBPQ010000015">
    <property type="protein sequence ID" value="KAL1510130.1"/>
    <property type="molecule type" value="Genomic_DNA"/>
</dbReference>
<evidence type="ECO:0000256" key="14">
    <source>
        <dbReference type="ARBA" id="ARBA00030557"/>
    </source>
</evidence>
<dbReference type="AlphaFoldDB" id="A0AB34J0P5"/>
<evidence type="ECO:0000256" key="17">
    <source>
        <dbReference type="ARBA" id="ARBA00046452"/>
    </source>
</evidence>
<evidence type="ECO:0000256" key="15">
    <source>
        <dbReference type="ARBA" id="ARBA00032169"/>
    </source>
</evidence>
<proteinExistence type="inferred from homology"/>
<evidence type="ECO:0000256" key="10">
    <source>
        <dbReference type="ARBA" id="ARBA00023004"/>
    </source>
</evidence>
<accession>A0AB34J0P5</accession>
<evidence type="ECO:0000256" key="7">
    <source>
        <dbReference type="ARBA" id="ARBA00022723"/>
    </source>
</evidence>
<evidence type="ECO:0000256" key="22">
    <source>
        <dbReference type="ARBA" id="ARBA00049565"/>
    </source>
</evidence>
<comment type="catalytic activity">
    <reaction evidence="22">
        <text>a 5'-end (N(7)-methyl 5'-triphosphoguanosine)-(N(6),2'-O-dimethyladenosine) in mRNA + 2-oxoglutarate + O2 = a 5'-end (N(7)-methyl 5'-triphosphoguanosine)-(2'-O-methyladenosine) in mRNA + formaldehyde + succinate + CO2</text>
        <dbReference type="Rhea" id="RHEA:57896"/>
        <dbReference type="Rhea" id="RHEA-COMP:11518"/>
        <dbReference type="Rhea" id="RHEA-COMP:11519"/>
        <dbReference type="ChEBI" id="CHEBI:15379"/>
        <dbReference type="ChEBI" id="CHEBI:16526"/>
        <dbReference type="ChEBI" id="CHEBI:16810"/>
        <dbReference type="ChEBI" id="CHEBI:16842"/>
        <dbReference type="ChEBI" id="CHEBI:30031"/>
        <dbReference type="ChEBI" id="CHEBI:85958"/>
        <dbReference type="ChEBI" id="CHEBI:85959"/>
    </reaction>
</comment>
<feature type="compositionally biased region" description="Pro residues" evidence="23">
    <location>
        <begin position="39"/>
        <end position="49"/>
    </location>
</feature>
<dbReference type="InterPro" id="IPR038413">
    <property type="entry name" value="FTO_C_sf"/>
</dbReference>
<evidence type="ECO:0000256" key="20">
    <source>
        <dbReference type="ARBA" id="ARBA00048582"/>
    </source>
</evidence>
<comment type="catalytic activity">
    <reaction evidence="19">
        <text>an N(6)-methyladenosine in mRNA + 2-oxoglutarate + O2 = an adenosine in mRNA + formaldehyde + succinate + CO2</text>
        <dbReference type="Rhea" id="RHEA:49520"/>
        <dbReference type="Rhea" id="RHEA-COMP:12414"/>
        <dbReference type="Rhea" id="RHEA-COMP:12417"/>
        <dbReference type="ChEBI" id="CHEBI:15379"/>
        <dbReference type="ChEBI" id="CHEBI:16526"/>
        <dbReference type="ChEBI" id="CHEBI:16810"/>
        <dbReference type="ChEBI" id="CHEBI:16842"/>
        <dbReference type="ChEBI" id="CHEBI:30031"/>
        <dbReference type="ChEBI" id="CHEBI:74411"/>
        <dbReference type="ChEBI" id="CHEBI:74449"/>
        <dbReference type="EC" id="1.14.11.53"/>
    </reaction>
</comment>
<reference evidence="25 26" key="1">
    <citation type="journal article" date="2024" name="Science">
        <title>Giant polyketide synthase enzymes in the biosynthesis of giant marine polyether toxins.</title>
        <authorList>
            <person name="Fallon T.R."/>
            <person name="Shende V.V."/>
            <person name="Wierzbicki I.H."/>
            <person name="Pendleton A.L."/>
            <person name="Watervoot N.F."/>
            <person name="Auber R.P."/>
            <person name="Gonzalez D.J."/>
            <person name="Wisecaver J.H."/>
            <person name="Moore B.S."/>
        </authorList>
    </citation>
    <scope>NUCLEOTIDE SEQUENCE [LARGE SCALE GENOMIC DNA]</scope>
    <source>
        <strain evidence="25 26">12B1</strain>
    </source>
</reference>
<evidence type="ECO:0000256" key="9">
    <source>
        <dbReference type="ARBA" id="ARBA00023002"/>
    </source>
</evidence>
<evidence type="ECO:0000256" key="21">
    <source>
        <dbReference type="ARBA" id="ARBA00049056"/>
    </source>
</evidence>
<dbReference type="InterPro" id="IPR024367">
    <property type="entry name" value="FTO_cat_dom"/>
</dbReference>
<dbReference type="GO" id="GO:1990931">
    <property type="term" value="F:mRNA N6-methyladenosine dioxygenase activity"/>
    <property type="evidence" value="ECO:0007669"/>
    <property type="project" value="UniProtKB-EC"/>
</dbReference>
<evidence type="ECO:0000256" key="2">
    <source>
        <dbReference type="ARBA" id="ARBA00004496"/>
    </source>
</evidence>
<dbReference type="GO" id="GO:0005737">
    <property type="term" value="C:cytoplasm"/>
    <property type="evidence" value="ECO:0007669"/>
    <property type="project" value="UniProtKB-SubCell"/>
</dbReference>
<evidence type="ECO:0000256" key="4">
    <source>
        <dbReference type="ARBA" id="ARBA00012931"/>
    </source>
</evidence>
<comment type="subcellular location">
    <subcellularLocation>
        <location evidence="2">Cytoplasm</location>
    </subcellularLocation>
    <subcellularLocation>
        <location evidence="1">Nucleus speckle</location>
    </subcellularLocation>
</comment>
<dbReference type="InterPro" id="IPR024366">
    <property type="entry name" value="FTO_C"/>
</dbReference>
<keyword evidence="10" id="KW-0408">Iron</keyword>
<gene>
    <name evidence="25" type="ORF">AB1Y20_006462</name>
</gene>
<evidence type="ECO:0000256" key="3">
    <source>
        <dbReference type="ARBA" id="ARBA00006264"/>
    </source>
</evidence>
<dbReference type="GO" id="GO:0008198">
    <property type="term" value="F:ferrous iron binding"/>
    <property type="evidence" value="ECO:0007669"/>
    <property type="project" value="TreeGrafter"/>
</dbReference>
<evidence type="ECO:0000256" key="12">
    <source>
        <dbReference type="ARBA" id="ARBA00030404"/>
    </source>
</evidence>
<keyword evidence="26" id="KW-1185">Reference proteome</keyword>
<evidence type="ECO:0000256" key="23">
    <source>
        <dbReference type="SAM" id="MobiDB-lite"/>
    </source>
</evidence>
<comment type="similarity">
    <text evidence="3">Belongs to the fto family.</text>
</comment>
<comment type="catalytic activity">
    <reaction evidence="20">
        <text>a 5'-end (N(7)-methyl 5'-triphosphoguanosine)-(N(6),2'-O-dimethyladenosine) in U6 snRNA + 2-oxoglutarate + O2 = a 5'-end (N(7)-methyl 5'-triphosphoguanosine)-(2'-O-methyladenosine) in U6 snRNA + formaldehyde + succinate + CO2</text>
        <dbReference type="Rhea" id="RHEA:57904"/>
        <dbReference type="Rhea" id="RHEA-COMP:15030"/>
        <dbReference type="Rhea" id="RHEA-COMP:15031"/>
        <dbReference type="ChEBI" id="CHEBI:15379"/>
        <dbReference type="ChEBI" id="CHEBI:16526"/>
        <dbReference type="ChEBI" id="CHEBI:16810"/>
        <dbReference type="ChEBI" id="CHEBI:16842"/>
        <dbReference type="ChEBI" id="CHEBI:30031"/>
        <dbReference type="ChEBI" id="CHEBI:85958"/>
        <dbReference type="ChEBI" id="CHEBI:85959"/>
    </reaction>
</comment>
<keyword evidence="8" id="KW-0223">Dioxygenase</keyword>
<keyword evidence="9" id="KW-0560">Oxidoreductase</keyword>
<protein>
    <recommendedName>
        <fullName evidence="5">Alpha-ketoglutarate-dependent dioxygenase FTO</fullName>
        <ecNumber evidence="4">1.14.11.53</ecNumber>
    </recommendedName>
    <alternativeName>
        <fullName evidence="12">U6 small nuclear RNA (2'-O-methyladenosine-N(6)-)-demethylase FTO</fullName>
    </alternativeName>
    <alternativeName>
        <fullName evidence="13">U6 small nuclear RNA N(6)-methyladenosine-demethylase FTO</fullName>
    </alternativeName>
    <alternativeName>
        <fullName evidence="15">mRNA (2'-O-methyladenosine-N(6)-)-demethylase FTO</fullName>
    </alternativeName>
    <alternativeName>
        <fullName evidence="16">mRNA N(6)-methyladenosine demethylase FTO</fullName>
    </alternativeName>
    <alternativeName>
        <fullName evidence="14">tRNA N1-methyl adenine demethylase FTO</fullName>
    </alternativeName>
</protein>
<evidence type="ECO:0000256" key="16">
    <source>
        <dbReference type="ARBA" id="ARBA00032950"/>
    </source>
</evidence>
<dbReference type="GO" id="GO:0035516">
    <property type="term" value="F:broad specificity oxidative DNA demethylase activity"/>
    <property type="evidence" value="ECO:0007669"/>
    <property type="project" value="InterPro"/>
</dbReference>
<evidence type="ECO:0000256" key="8">
    <source>
        <dbReference type="ARBA" id="ARBA00022964"/>
    </source>
</evidence>
<dbReference type="GO" id="GO:0006307">
    <property type="term" value="P:DNA alkylation repair"/>
    <property type="evidence" value="ECO:0007669"/>
    <property type="project" value="InterPro"/>
</dbReference>
<evidence type="ECO:0000256" key="18">
    <source>
        <dbReference type="ARBA" id="ARBA00047457"/>
    </source>
</evidence>